<dbReference type="AlphaFoldDB" id="A0A5C2SFX1"/>
<evidence type="ECO:0000313" key="1">
    <source>
        <dbReference type="EMBL" id="RPD62662.1"/>
    </source>
</evidence>
<gene>
    <name evidence="1" type="ORF">L227DRAFT_498191</name>
</gene>
<proteinExistence type="predicted"/>
<accession>A0A5C2SFX1</accession>
<name>A0A5C2SFX1_9APHY</name>
<dbReference type="STRING" id="1328759.A0A5C2SFX1"/>
<dbReference type="EMBL" id="ML122258">
    <property type="protein sequence ID" value="RPD62662.1"/>
    <property type="molecule type" value="Genomic_DNA"/>
</dbReference>
<organism evidence="1 2">
    <name type="scientific">Lentinus tigrinus ALCF2SS1-6</name>
    <dbReference type="NCBI Taxonomy" id="1328759"/>
    <lineage>
        <taxon>Eukaryota</taxon>
        <taxon>Fungi</taxon>
        <taxon>Dikarya</taxon>
        <taxon>Basidiomycota</taxon>
        <taxon>Agaricomycotina</taxon>
        <taxon>Agaricomycetes</taxon>
        <taxon>Polyporales</taxon>
        <taxon>Polyporaceae</taxon>
        <taxon>Lentinus</taxon>
    </lineage>
</organism>
<sequence>MDAPAPSAESLAHRARLAKLVSELRPTRFRAPLTRLLAHRIPTLWTLYRGILRDAPTETIRSRMRAFFHNRKALRAQGDVTRELRKAHKWWDVFRKARAGDAHLQAVCARYSRMLEGAQAQARADRVYEEELAWYERMRTRPIMTGAYLRPSLFNGPLPRLVPQPLHITGMITYRRKARERRMARHEILQEDLALLNLENHFERSLAAKEGTQLTPVFTDDFNAWREPIKRSMDDISRSFEREKARLQTPYPPEMLEAIKEARREKIRNKTREGERERRGEMTNRLMKRMRQGPPPHVLAMMTDEQRRMDRIARGASEVGYVGQVKRRLGFRLKDGEAGKVEMGQPENREALDRLAEQIALENERRRANQADA</sequence>
<dbReference type="Proteomes" id="UP000313359">
    <property type="component" value="Unassembled WGS sequence"/>
</dbReference>
<protein>
    <submittedName>
        <fullName evidence="1">Uncharacterized protein</fullName>
    </submittedName>
</protein>
<evidence type="ECO:0000313" key="2">
    <source>
        <dbReference type="Proteomes" id="UP000313359"/>
    </source>
</evidence>
<keyword evidence="2" id="KW-1185">Reference proteome</keyword>
<reference evidence="1" key="1">
    <citation type="journal article" date="2018" name="Genome Biol. Evol.">
        <title>Genomics and development of Lentinus tigrinus, a white-rot wood-decaying mushroom with dimorphic fruiting bodies.</title>
        <authorList>
            <person name="Wu B."/>
            <person name="Xu Z."/>
            <person name="Knudson A."/>
            <person name="Carlson A."/>
            <person name="Chen N."/>
            <person name="Kovaka S."/>
            <person name="LaButti K."/>
            <person name="Lipzen A."/>
            <person name="Pennachio C."/>
            <person name="Riley R."/>
            <person name="Schakwitz W."/>
            <person name="Umezawa K."/>
            <person name="Ohm R.A."/>
            <person name="Grigoriev I.V."/>
            <person name="Nagy L.G."/>
            <person name="Gibbons J."/>
            <person name="Hibbett D."/>
        </authorList>
    </citation>
    <scope>NUCLEOTIDE SEQUENCE [LARGE SCALE GENOMIC DNA]</scope>
    <source>
        <strain evidence="1">ALCF2SS1-6</strain>
    </source>
</reference>
<dbReference type="OrthoDB" id="2571149at2759"/>